<reference evidence="1 2" key="1">
    <citation type="journal article" date="2019" name="Genome Biol. Evol.">
        <title>Insights into the evolution of the New World diploid cottons (Gossypium, subgenus Houzingenia) based on genome sequencing.</title>
        <authorList>
            <person name="Grover C.E."/>
            <person name="Arick M.A. 2nd"/>
            <person name="Thrash A."/>
            <person name="Conover J.L."/>
            <person name="Sanders W.S."/>
            <person name="Peterson D.G."/>
            <person name="Frelichowski J.E."/>
            <person name="Scheffler J.A."/>
            <person name="Scheffler B.E."/>
            <person name="Wendel J.F."/>
        </authorList>
    </citation>
    <scope>NUCLEOTIDE SEQUENCE [LARGE SCALE GENOMIC DNA]</scope>
    <source>
        <strain evidence="1">185</strain>
        <tissue evidence="1">Leaf</tissue>
    </source>
</reference>
<evidence type="ECO:0000313" key="2">
    <source>
        <dbReference type="Proteomes" id="UP000593577"/>
    </source>
</evidence>
<dbReference type="EMBL" id="JABFAA010000009">
    <property type="protein sequence ID" value="MBA0692787.1"/>
    <property type="molecule type" value="Genomic_DNA"/>
</dbReference>
<comment type="caution">
    <text evidence="1">The sequence shown here is derived from an EMBL/GenBank/DDBJ whole genome shotgun (WGS) entry which is preliminary data.</text>
</comment>
<dbReference type="AlphaFoldDB" id="A0A7J8XZN7"/>
<evidence type="ECO:0000313" key="1">
    <source>
        <dbReference type="EMBL" id="MBA0692787.1"/>
    </source>
</evidence>
<name>A0A7J8XZN7_GOSAI</name>
<organism evidence="1 2">
    <name type="scientific">Gossypium aridum</name>
    <name type="common">American cotton</name>
    <name type="synonym">Erioxylum aridum</name>
    <dbReference type="NCBI Taxonomy" id="34290"/>
    <lineage>
        <taxon>Eukaryota</taxon>
        <taxon>Viridiplantae</taxon>
        <taxon>Streptophyta</taxon>
        <taxon>Embryophyta</taxon>
        <taxon>Tracheophyta</taxon>
        <taxon>Spermatophyta</taxon>
        <taxon>Magnoliopsida</taxon>
        <taxon>eudicotyledons</taxon>
        <taxon>Gunneridae</taxon>
        <taxon>Pentapetalae</taxon>
        <taxon>rosids</taxon>
        <taxon>malvids</taxon>
        <taxon>Malvales</taxon>
        <taxon>Malvaceae</taxon>
        <taxon>Malvoideae</taxon>
        <taxon>Gossypium</taxon>
    </lineage>
</organism>
<feature type="non-terminal residue" evidence="1">
    <location>
        <position position="1"/>
    </location>
</feature>
<gene>
    <name evidence="1" type="ORF">Goari_010322</name>
</gene>
<keyword evidence="2" id="KW-1185">Reference proteome</keyword>
<accession>A0A7J8XZN7</accession>
<protein>
    <submittedName>
        <fullName evidence="1">Uncharacterized protein</fullName>
    </submittedName>
</protein>
<sequence length="71" mass="8095">KFQSVSKKNTGRCSLSRCSEDFETNIHASCDCPLALQVWQELGINWRVNQTEDSMTNWVQQLFSGAVTNKK</sequence>
<proteinExistence type="predicted"/>
<dbReference type="Proteomes" id="UP000593577">
    <property type="component" value="Unassembled WGS sequence"/>
</dbReference>